<comment type="caution">
    <text evidence="2">The sequence shown here is derived from an EMBL/GenBank/DDBJ whole genome shotgun (WGS) entry which is preliminary data.</text>
</comment>
<protein>
    <recommendedName>
        <fullName evidence="4">Cupin</fullName>
    </recommendedName>
</protein>
<dbReference type="Proteomes" id="UP000663868">
    <property type="component" value="Unassembled WGS sequence"/>
</dbReference>
<dbReference type="Gene3D" id="2.60.120.10">
    <property type="entry name" value="Jelly Rolls"/>
    <property type="match status" value="2"/>
</dbReference>
<organism evidence="2 3">
    <name type="scientific">Adineta steineri</name>
    <dbReference type="NCBI Taxonomy" id="433720"/>
    <lineage>
        <taxon>Eukaryota</taxon>
        <taxon>Metazoa</taxon>
        <taxon>Spiralia</taxon>
        <taxon>Gnathifera</taxon>
        <taxon>Rotifera</taxon>
        <taxon>Eurotatoria</taxon>
        <taxon>Bdelloidea</taxon>
        <taxon>Adinetida</taxon>
        <taxon>Adinetidae</taxon>
        <taxon>Adineta</taxon>
    </lineage>
</organism>
<dbReference type="EMBL" id="CAJOBB010000244">
    <property type="protein sequence ID" value="CAF3624565.1"/>
    <property type="molecule type" value="Genomic_DNA"/>
</dbReference>
<dbReference type="CDD" id="cd02208">
    <property type="entry name" value="cupin_RmlC-like"/>
    <property type="match status" value="1"/>
</dbReference>
<dbReference type="CDD" id="cd06980">
    <property type="entry name" value="cupin_bxe_c0505"/>
    <property type="match status" value="1"/>
</dbReference>
<dbReference type="Proteomes" id="UP000663860">
    <property type="component" value="Unassembled WGS sequence"/>
</dbReference>
<accession>A0A818PQB1</accession>
<gene>
    <name evidence="1" type="ORF">IZO911_LOCUS8668</name>
    <name evidence="2" type="ORF">KXQ929_LOCUS6337</name>
</gene>
<dbReference type="SUPFAM" id="SSF51182">
    <property type="entry name" value="RmlC-like cupins"/>
    <property type="match status" value="1"/>
</dbReference>
<reference evidence="2" key="1">
    <citation type="submission" date="2021-02" db="EMBL/GenBank/DDBJ databases">
        <authorList>
            <person name="Nowell W R."/>
        </authorList>
    </citation>
    <scope>NUCLEOTIDE SEQUENCE</scope>
</reference>
<evidence type="ECO:0000313" key="1">
    <source>
        <dbReference type="EMBL" id="CAF0833574.1"/>
    </source>
</evidence>
<dbReference type="InterPro" id="IPR014710">
    <property type="entry name" value="RmlC-like_jellyroll"/>
</dbReference>
<dbReference type="InterPro" id="IPR011051">
    <property type="entry name" value="RmlC_Cupin_sf"/>
</dbReference>
<sequence length="370" mass="41890">MENIQSAQLVVSCLSLNETVTFFKDRLGFRVDMISPADDPSVTIISGYGLQIRLERNTDHSTQSLGTIRLHLKDESDVDTNETTDLVAPNGTKIQLVKTNSKLTIPPINQSFVLSRMNTDNQWIKGRAGMNYRDLIPDRQGGRFIASHIQILNGGIVNDHVHYHNIRFQMIYVYKGWVRLVYEDQGDPFVLHAGDCVLQPPLIRHRVLESSPGLEVIEIACPAVHDTFIDHTMELPNTTQQVDRLYGGGQRFLKYISTEEKLQWQPWRLPGFKCQDLGIGAVTQGLADCRVIHSNGDVMCQPCQHKAEFVFLFILKGQLSLHINEQIIEKLTDGDAVVLPENVTYAFTHWSNDLQLLEVSFPAHFQTTLQ</sequence>
<proteinExistence type="predicted"/>
<dbReference type="EMBL" id="CAJNOE010000059">
    <property type="protein sequence ID" value="CAF0833574.1"/>
    <property type="molecule type" value="Genomic_DNA"/>
</dbReference>
<dbReference type="AlphaFoldDB" id="A0A818PQB1"/>
<evidence type="ECO:0000313" key="2">
    <source>
        <dbReference type="EMBL" id="CAF3624565.1"/>
    </source>
</evidence>
<evidence type="ECO:0000313" key="3">
    <source>
        <dbReference type="Proteomes" id="UP000663868"/>
    </source>
</evidence>
<evidence type="ECO:0008006" key="4">
    <source>
        <dbReference type="Google" id="ProtNLM"/>
    </source>
</evidence>
<name>A0A818PQB1_9BILA</name>